<proteinExistence type="predicted"/>
<protein>
    <recommendedName>
        <fullName evidence="3">Tetratricopeptide repeat protein</fullName>
    </recommendedName>
</protein>
<keyword evidence="2" id="KW-1185">Reference proteome</keyword>
<dbReference type="InterPro" id="IPR011990">
    <property type="entry name" value="TPR-like_helical_dom_sf"/>
</dbReference>
<evidence type="ECO:0000313" key="2">
    <source>
        <dbReference type="Proteomes" id="UP001529491"/>
    </source>
</evidence>
<evidence type="ECO:0000313" key="1">
    <source>
        <dbReference type="EMBL" id="WOT05912.1"/>
    </source>
</evidence>
<sequence length="377" mass="43089">MCILLILTTGLQACSTSVEPVSQTTLLSHYHDQHFSPVDNIPTPQSLFTLSGNQIDDIKQSLSPKAQRVLVHQWLAQYINAYEGGFQYADNVTRTASETFDDRKGNCLSLVLLTAAIAQELGVSVVFQQIDIPPVWDRQGGVYLINGHINLKLLPQEQTHVFNVDSTEILVDFLPARTMQGYGKRKVSQSKIISMFYNNIAADALVIGDYNRAYSLVKMSLQQQDVFLPALNTLAVLYRYKGLNAEAEALYKLALAFKPNDMDILTNYSILLAVQNRLAEWGELHRVIELARIRNPYYYYGIAQQAYNDKEYQTAINWYKKAIDKADYRHEFYFGLSRSYWAMGDQYRSQIHMQKALSLSTDIQHQRRYQAKLNAMN</sequence>
<name>A0ABZ0K028_9GAMM</name>
<dbReference type="Proteomes" id="UP001529491">
    <property type="component" value="Chromosome"/>
</dbReference>
<organism evidence="1 2">
    <name type="scientific">Shewanella youngdeokensis</name>
    <dbReference type="NCBI Taxonomy" id="2999068"/>
    <lineage>
        <taxon>Bacteria</taxon>
        <taxon>Pseudomonadati</taxon>
        <taxon>Pseudomonadota</taxon>
        <taxon>Gammaproteobacteria</taxon>
        <taxon>Alteromonadales</taxon>
        <taxon>Shewanellaceae</taxon>
        <taxon>Shewanella</taxon>
    </lineage>
</organism>
<dbReference type="Pfam" id="PF13181">
    <property type="entry name" value="TPR_8"/>
    <property type="match status" value="2"/>
</dbReference>
<dbReference type="EMBL" id="CP136522">
    <property type="protein sequence ID" value="WOT05912.1"/>
    <property type="molecule type" value="Genomic_DNA"/>
</dbReference>
<reference evidence="1 2" key="1">
    <citation type="submission" date="2023-10" db="EMBL/GenBank/DDBJ databases">
        <title>Complete genome sequence of Shewanella sp. DAU334.</title>
        <authorList>
            <person name="Lee Y.-S."/>
            <person name="Jeong H.-R."/>
            <person name="Hwang E.-J."/>
            <person name="Choi Y.-L."/>
            <person name="Kim G.-D."/>
        </authorList>
    </citation>
    <scope>NUCLEOTIDE SEQUENCE [LARGE SCALE GENOMIC DNA]</scope>
    <source>
        <strain evidence="1 2">DAU334</strain>
    </source>
</reference>
<dbReference type="InterPro" id="IPR019734">
    <property type="entry name" value="TPR_rpt"/>
</dbReference>
<accession>A0ABZ0K028</accession>
<dbReference type="SUPFAM" id="SSF81901">
    <property type="entry name" value="HCP-like"/>
    <property type="match status" value="1"/>
</dbReference>
<gene>
    <name evidence="1" type="ORF">RGE70_03530</name>
</gene>
<dbReference type="Gene3D" id="1.25.40.10">
    <property type="entry name" value="Tetratricopeptide repeat domain"/>
    <property type="match status" value="2"/>
</dbReference>
<evidence type="ECO:0008006" key="3">
    <source>
        <dbReference type="Google" id="ProtNLM"/>
    </source>
</evidence>
<dbReference type="SMART" id="SM00028">
    <property type="entry name" value="TPR"/>
    <property type="match status" value="4"/>
</dbReference>
<dbReference type="RefSeq" id="WP_310470173.1">
    <property type="nucleotide sequence ID" value="NZ_CP136522.1"/>
</dbReference>